<proteinExistence type="predicted"/>
<accession>A0A4U8VZ77</accession>
<sequence length="119" mass="12584">MGDVVFVIDGGGRRGSDWLDQVTDELRADLEEIRGVRVRSVPVVAPDGAKTGVVEQIGQLAVSGGALATAALLVRDIVAKFIDRAGARSITIKKGEDELTITAASAEQIDRLLDLLTDE</sequence>
<evidence type="ECO:0000313" key="1">
    <source>
        <dbReference type="EMBL" id="VFA98996.1"/>
    </source>
</evidence>
<name>A0A4U8VZ77_9NOCA</name>
<reference evidence="1 2" key="1">
    <citation type="submission" date="2019-02" db="EMBL/GenBank/DDBJ databases">
        <authorList>
            <consortium name="Pathogen Informatics"/>
        </authorList>
    </citation>
    <scope>NUCLEOTIDE SEQUENCE [LARGE SCALE GENOMIC DNA]</scope>
    <source>
        <strain evidence="1 2">3012STDY6756504</strain>
    </source>
</reference>
<protein>
    <submittedName>
        <fullName evidence="1">Uncharacterized protein</fullName>
    </submittedName>
</protein>
<dbReference type="RefSeq" id="WP_165448885.1">
    <property type="nucleotide sequence ID" value="NZ_JADLPK010000001.1"/>
</dbReference>
<dbReference type="AlphaFoldDB" id="A0A4U8VZ77"/>
<evidence type="ECO:0000313" key="2">
    <source>
        <dbReference type="Proteomes" id="UP000290439"/>
    </source>
</evidence>
<dbReference type="Proteomes" id="UP000290439">
    <property type="component" value="Chromosome"/>
</dbReference>
<dbReference type="EMBL" id="LR215973">
    <property type="protein sequence ID" value="VFA98996.1"/>
    <property type="molecule type" value="Genomic_DNA"/>
</dbReference>
<gene>
    <name evidence="1" type="ORF">NCTC10797_02775</name>
</gene>
<organism evidence="1 2">
    <name type="scientific">Nocardia cyriacigeorgica</name>
    <dbReference type="NCBI Taxonomy" id="135487"/>
    <lineage>
        <taxon>Bacteria</taxon>
        <taxon>Bacillati</taxon>
        <taxon>Actinomycetota</taxon>
        <taxon>Actinomycetes</taxon>
        <taxon>Mycobacteriales</taxon>
        <taxon>Nocardiaceae</taxon>
        <taxon>Nocardia</taxon>
    </lineage>
</organism>